<dbReference type="InterPro" id="IPR002372">
    <property type="entry name" value="PQQ_rpt_dom"/>
</dbReference>
<comment type="caution">
    <text evidence="2">The sequence shown here is derived from an EMBL/GenBank/DDBJ whole genome shotgun (WGS) entry which is preliminary data.</text>
</comment>
<name>A0A0A6UND3_ACTUT</name>
<feature type="domain" description="Pyrrolo-quinoline quinone repeat" evidence="1">
    <location>
        <begin position="34"/>
        <end position="171"/>
    </location>
</feature>
<dbReference type="Pfam" id="PF13360">
    <property type="entry name" value="PQQ_2"/>
    <property type="match status" value="1"/>
</dbReference>
<accession>A0A0A6UND3</accession>
<evidence type="ECO:0000313" key="3">
    <source>
        <dbReference type="Proteomes" id="UP000054537"/>
    </source>
</evidence>
<evidence type="ECO:0000313" key="2">
    <source>
        <dbReference type="EMBL" id="KHD76593.1"/>
    </source>
</evidence>
<dbReference type="STRING" id="1869.MB27_16495"/>
<dbReference type="EMBL" id="JRTT01000017">
    <property type="protein sequence ID" value="KHD76593.1"/>
    <property type="molecule type" value="Genomic_DNA"/>
</dbReference>
<dbReference type="Gene3D" id="2.130.10.10">
    <property type="entry name" value="YVTN repeat-like/Quinoprotein amine dehydrogenase"/>
    <property type="match status" value="1"/>
</dbReference>
<dbReference type="InterPro" id="IPR015943">
    <property type="entry name" value="WD40/YVTN_repeat-like_dom_sf"/>
</dbReference>
<dbReference type="OrthoDB" id="3346724at2"/>
<gene>
    <name evidence="2" type="ORF">MB27_16495</name>
</gene>
<keyword evidence="3" id="KW-1185">Reference proteome</keyword>
<dbReference type="AlphaFoldDB" id="A0A0A6UND3"/>
<protein>
    <recommendedName>
        <fullName evidence="1">Pyrrolo-quinoline quinone repeat domain-containing protein</fullName>
    </recommendedName>
</protein>
<dbReference type="eggNOG" id="COG1520">
    <property type="taxonomic scope" value="Bacteria"/>
</dbReference>
<sequence>MRWTRQVDGRGFGPQLHEVGPNLALSLGGVWTSLLDPATGTELWNDHEYPGAILAGDLIVLWKDGGTGGGRLGVLDPRTARPVWWHAARSVPIAATATGRHVQVISQDGTAVVHARDTGAKVLEVGGIPVGDGFDGRPVLSVAGDLAFVFGRGNVTALRLPMLDRLWTTRMGDATEVNRCGTRLCVTGSAGLTALDQQNGNVVWSGPAWVAWHNGLAASRSGQVAPLDPETGAVTGPEMSGWLAGGLLLRRSGEEHYVIDTVTGRIRGWQRAAGGWLRCTSTGTHLACPAGGDSVTVWRLS</sequence>
<dbReference type="Proteomes" id="UP000054537">
    <property type="component" value="Unassembled WGS sequence"/>
</dbReference>
<proteinExistence type="predicted"/>
<dbReference type="RefSeq" id="WP_043525466.1">
    <property type="nucleotide sequence ID" value="NZ_BOMZ01000057.1"/>
</dbReference>
<evidence type="ECO:0000259" key="1">
    <source>
        <dbReference type="Pfam" id="PF13360"/>
    </source>
</evidence>
<dbReference type="SUPFAM" id="SSF69322">
    <property type="entry name" value="Tricorn protease domain 2"/>
    <property type="match status" value="1"/>
</dbReference>
<reference evidence="2 3" key="1">
    <citation type="submission" date="2014-10" db="EMBL/GenBank/DDBJ databases">
        <title>Draft genome sequence of Actinoplanes utahensis NRRL 12052.</title>
        <authorList>
            <person name="Velasco-Bucheli B."/>
            <person name="del Cerro C."/>
            <person name="Hormigo D."/>
            <person name="Garcia J.L."/>
            <person name="Acebal C."/>
            <person name="Arroyo M."/>
            <person name="de la Mata I."/>
        </authorList>
    </citation>
    <scope>NUCLEOTIDE SEQUENCE [LARGE SCALE GENOMIC DNA]</scope>
    <source>
        <strain evidence="2 3">NRRL 12052</strain>
    </source>
</reference>
<organism evidence="2 3">
    <name type="scientific">Actinoplanes utahensis</name>
    <dbReference type="NCBI Taxonomy" id="1869"/>
    <lineage>
        <taxon>Bacteria</taxon>
        <taxon>Bacillati</taxon>
        <taxon>Actinomycetota</taxon>
        <taxon>Actinomycetes</taxon>
        <taxon>Micromonosporales</taxon>
        <taxon>Micromonosporaceae</taxon>
        <taxon>Actinoplanes</taxon>
    </lineage>
</organism>